<feature type="transmembrane region" description="Helical" evidence="1">
    <location>
        <begin position="54"/>
        <end position="80"/>
    </location>
</feature>
<evidence type="ECO:0000313" key="2">
    <source>
        <dbReference type="EMBL" id="OBQ41424.1"/>
    </source>
</evidence>
<gene>
    <name evidence="2" type="ORF">AN484_21000</name>
</gene>
<keyword evidence="1" id="KW-0812">Transmembrane</keyword>
<reference evidence="2 3" key="1">
    <citation type="submission" date="2015-09" db="EMBL/GenBank/DDBJ databases">
        <title>Aphanizomenon flos-aquae WA102.</title>
        <authorList>
            <person name="Driscoll C."/>
        </authorList>
    </citation>
    <scope>NUCLEOTIDE SEQUENCE [LARGE SCALE GENOMIC DNA]</scope>
    <source>
        <strain evidence="2">WA102</strain>
    </source>
</reference>
<dbReference type="Pfam" id="PF11351">
    <property type="entry name" value="GTA_holin_3TM"/>
    <property type="match status" value="1"/>
</dbReference>
<dbReference type="EMBL" id="LJOW01000148">
    <property type="protein sequence ID" value="OBQ41424.1"/>
    <property type="molecule type" value="Genomic_DNA"/>
</dbReference>
<name>A0A1B7WWE7_APHFL</name>
<dbReference type="InterPro" id="IPR021497">
    <property type="entry name" value="GTA_holin_3TM"/>
</dbReference>
<proteinExistence type="predicted"/>
<evidence type="ECO:0008006" key="4">
    <source>
        <dbReference type="Google" id="ProtNLM"/>
    </source>
</evidence>
<comment type="caution">
    <text evidence="2">The sequence shown here is derived from an EMBL/GenBank/DDBJ whole genome shotgun (WGS) entry which is preliminary data.</text>
</comment>
<dbReference type="Proteomes" id="UP000092093">
    <property type="component" value="Unassembled WGS sequence"/>
</dbReference>
<keyword evidence="1" id="KW-0472">Membrane</keyword>
<feature type="transmembrane region" description="Helical" evidence="1">
    <location>
        <begin position="86"/>
        <end position="108"/>
    </location>
</feature>
<evidence type="ECO:0000256" key="1">
    <source>
        <dbReference type="SAM" id="Phobius"/>
    </source>
</evidence>
<evidence type="ECO:0000313" key="3">
    <source>
        <dbReference type="Proteomes" id="UP000092093"/>
    </source>
</evidence>
<protein>
    <recommendedName>
        <fullName evidence="4">Holin of 3TMs, for gene-transfer release</fullName>
    </recommendedName>
</protein>
<organism evidence="2 3">
    <name type="scientific">Aphanizomenon flos-aquae WA102</name>
    <dbReference type="NCBI Taxonomy" id="1710896"/>
    <lineage>
        <taxon>Bacteria</taxon>
        <taxon>Bacillati</taxon>
        <taxon>Cyanobacteriota</taxon>
        <taxon>Cyanophyceae</taxon>
        <taxon>Nostocales</taxon>
        <taxon>Aphanizomenonaceae</taxon>
        <taxon>Aphanizomenon</taxon>
    </lineage>
</organism>
<dbReference type="AlphaFoldDB" id="A0A1B7WWE7"/>
<keyword evidence="1" id="KW-1133">Transmembrane helix</keyword>
<sequence length="119" mass="12887">MDKVIPDADAKNRAREAYELEVLKLAQQESAGQTQVNAVEAASASGFVSSWRPFVGWVCGFGFAWATLGQPIFSFVYALWTKQPAPVIALPTDILMTTLLGMLGLGALRTVEKIKSVAR</sequence>
<accession>A0A1B7WWE7</accession>